<organism evidence="2 3">
    <name type="scientific">Cognatiyoonia koreensis</name>
    <dbReference type="NCBI Taxonomy" id="364200"/>
    <lineage>
        <taxon>Bacteria</taxon>
        <taxon>Pseudomonadati</taxon>
        <taxon>Pseudomonadota</taxon>
        <taxon>Alphaproteobacteria</taxon>
        <taxon>Rhodobacterales</taxon>
        <taxon>Paracoccaceae</taxon>
        <taxon>Cognatiyoonia</taxon>
    </lineage>
</organism>
<evidence type="ECO:0000313" key="2">
    <source>
        <dbReference type="EMBL" id="SEW19011.1"/>
    </source>
</evidence>
<reference evidence="2 3" key="1">
    <citation type="submission" date="2016-10" db="EMBL/GenBank/DDBJ databases">
        <authorList>
            <person name="de Groot N.N."/>
        </authorList>
    </citation>
    <scope>NUCLEOTIDE SEQUENCE [LARGE SCALE GENOMIC DNA]</scope>
    <source>
        <strain evidence="2 3">DSM 17925</strain>
    </source>
</reference>
<evidence type="ECO:0000259" key="1">
    <source>
        <dbReference type="Pfam" id="PF18557"/>
    </source>
</evidence>
<sequence length="57" mass="6608">MKSTPADPKRKTLIAQYINENLKEVFDEYASEDMPDEMKDMLSLLKAQDEDMPKGEK</sequence>
<dbReference type="InterPro" id="IPR041649">
    <property type="entry name" value="NepR"/>
</dbReference>
<dbReference type="STRING" id="364200.SAMN04488515_1499"/>
<accession>A0A1I0PWW1</accession>
<dbReference type="Pfam" id="PF18557">
    <property type="entry name" value="NepR"/>
    <property type="match status" value="1"/>
</dbReference>
<keyword evidence="3" id="KW-1185">Reference proteome</keyword>
<dbReference type="EMBL" id="FOIZ01000001">
    <property type="protein sequence ID" value="SEW19011.1"/>
    <property type="molecule type" value="Genomic_DNA"/>
</dbReference>
<dbReference type="RefSeq" id="WP_165611801.1">
    <property type="nucleotide sequence ID" value="NZ_FOIZ01000001.1"/>
</dbReference>
<gene>
    <name evidence="2" type="ORF">SAMN04488515_1499</name>
</gene>
<name>A0A1I0PWW1_9RHOB</name>
<proteinExistence type="predicted"/>
<protein>
    <recommendedName>
        <fullName evidence="1">Anti-sigma factor NepR domain-containing protein</fullName>
    </recommendedName>
</protein>
<evidence type="ECO:0000313" key="3">
    <source>
        <dbReference type="Proteomes" id="UP000199167"/>
    </source>
</evidence>
<dbReference type="Proteomes" id="UP000199167">
    <property type="component" value="Unassembled WGS sequence"/>
</dbReference>
<feature type="domain" description="Anti-sigma factor NepR" evidence="1">
    <location>
        <begin position="16"/>
        <end position="49"/>
    </location>
</feature>
<dbReference type="AlphaFoldDB" id="A0A1I0PWW1"/>